<gene>
    <name evidence="11" type="ORF">cyc_02316</name>
</gene>
<dbReference type="InterPro" id="IPR041872">
    <property type="entry name" value="Anticodon_Met"/>
</dbReference>
<keyword evidence="3 8" id="KW-0547">Nucleotide-binding</keyword>
<dbReference type="Pfam" id="PF09334">
    <property type="entry name" value="tRNA-synt_1g"/>
    <property type="match status" value="2"/>
</dbReference>
<dbReference type="EC" id="6.1.1.10" evidence="1"/>
<dbReference type="VEuPathDB" id="ToxoDB:LOC34619189"/>
<evidence type="ECO:0000256" key="2">
    <source>
        <dbReference type="ARBA" id="ARBA00022598"/>
    </source>
</evidence>
<dbReference type="FunFam" id="2.170.220.10:FF:000002">
    <property type="entry name" value="Methionine--tRNA ligase"/>
    <property type="match status" value="1"/>
</dbReference>
<keyword evidence="12" id="KW-1185">Reference proteome</keyword>
<dbReference type="Proteomes" id="UP000095192">
    <property type="component" value="Unassembled WGS sequence"/>
</dbReference>
<dbReference type="EMBL" id="JROU02001697">
    <property type="protein sequence ID" value="OEH75565.1"/>
    <property type="molecule type" value="Genomic_DNA"/>
</dbReference>
<dbReference type="CDD" id="cd00814">
    <property type="entry name" value="MetRS_core"/>
    <property type="match status" value="1"/>
</dbReference>
<dbReference type="SUPFAM" id="SSF47323">
    <property type="entry name" value="Anticodon-binding domain of a subclass of class I aminoacyl-tRNA synthetases"/>
    <property type="match status" value="1"/>
</dbReference>
<dbReference type="Gene3D" id="3.40.50.620">
    <property type="entry name" value="HUPs"/>
    <property type="match status" value="1"/>
</dbReference>
<dbReference type="NCBIfam" id="TIGR00398">
    <property type="entry name" value="metG"/>
    <property type="match status" value="1"/>
</dbReference>
<keyword evidence="5 8" id="KW-0648">Protein biosynthesis</keyword>
<evidence type="ECO:0000256" key="3">
    <source>
        <dbReference type="ARBA" id="ARBA00022741"/>
    </source>
</evidence>
<feature type="domain" description="Methionyl/Leucyl tRNA synthetase" evidence="9">
    <location>
        <begin position="398"/>
        <end position="606"/>
    </location>
</feature>
<organism evidence="11 12">
    <name type="scientific">Cyclospora cayetanensis</name>
    <dbReference type="NCBI Taxonomy" id="88456"/>
    <lineage>
        <taxon>Eukaryota</taxon>
        <taxon>Sar</taxon>
        <taxon>Alveolata</taxon>
        <taxon>Apicomplexa</taxon>
        <taxon>Conoidasida</taxon>
        <taxon>Coccidia</taxon>
        <taxon>Eucoccidiorida</taxon>
        <taxon>Eimeriorina</taxon>
        <taxon>Eimeriidae</taxon>
        <taxon>Cyclospora</taxon>
    </lineage>
</organism>
<dbReference type="PRINTS" id="PR01041">
    <property type="entry name" value="TRNASYNTHMET"/>
</dbReference>
<dbReference type="PANTHER" id="PTHR43326">
    <property type="entry name" value="METHIONYL-TRNA SYNTHETASE"/>
    <property type="match status" value="1"/>
</dbReference>
<evidence type="ECO:0000256" key="1">
    <source>
        <dbReference type="ARBA" id="ARBA00012838"/>
    </source>
</evidence>
<dbReference type="Gene3D" id="1.10.730.10">
    <property type="entry name" value="Isoleucyl-tRNA Synthetase, Domain 1"/>
    <property type="match status" value="1"/>
</dbReference>
<dbReference type="SUPFAM" id="SSF52374">
    <property type="entry name" value="Nucleotidylyl transferase"/>
    <property type="match status" value="1"/>
</dbReference>
<dbReference type="Pfam" id="PF19303">
    <property type="entry name" value="Anticodon_3"/>
    <property type="match status" value="1"/>
</dbReference>
<dbReference type="CDD" id="cd07957">
    <property type="entry name" value="Anticodon_Ia_Met"/>
    <property type="match status" value="1"/>
</dbReference>
<keyword evidence="6 8" id="KW-0030">Aminoacyl-tRNA synthetase</keyword>
<dbReference type="VEuPathDB" id="ToxoDB:cyc_02316"/>
<reference evidence="11 12" key="1">
    <citation type="journal article" date="2016" name="BMC Genomics">
        <title>Comparative genomics reveals Cyclospora cayetanensis possesses coccidia-like metabolism and invasion components but unique surface antigens.</title>
        <authorList>
            <person name="Liu S."/>
            <person name="Wang L."/>
            <person name="Zheng H."/>
            <person name="Xu Z."/>
            <person name="Roellig D.M."/>
            <person name="Li N."/>
            <person name="Frace M.A."/>
            <person name="Tang K."/>
            <person name="Arrowood M.J."/>
            <person name="Moss D.M."/>
            <person name="Zhang L."/>
            <person name="Feng Y."/>
            <person name="Xiao L."/>
        </authorList>
    </citation>
    <scope>NUCLEOTIDE SEQUENCE [LARGE SCALE GENOMIC DNA]</scope>
    <source>
        <strain evidence="11 12">CHN_HEN01</strain>
    </source>
</reference>
<dbReference type="AlphaFoldDB" id="A0A1D3CWI0"/>
<dbReference type="InterPro" id="IPR015413">
    <property type="entry name" value="Methionyl/Leucyl_tRNA_Synth"/>
</dbReference>
<dbReference type="InParanoid" id="A0A1D3CWI0"/>
<sequence>MAAGNAKPGLRVFGDRSGFGSFCILSLCHSLGLDADFLGTAAHPALTVHPDQRPCLCLPETAIGGLRAIIQYLITANPKQASKTFPLSIPPTRNESPNGPQGAAPSYWKEQQWVDWVLFTLQPALAGLDKSRILDLLESLEAAFATTGARSLCGGPASLSDMLLYATFRFHRWGALGGGALAMPDFPLLSKALLETEKAFSGAFSAAAAMSPPPPPGPQLLTRTHLCVSPGGAANSTGTLKHAAERPPYYITTAIAYTNGTPHMGHAYEYLAADALARYHRLAGFNVKYVTGTDEHGMKIADAAANAGVPTQQFVDAHAAEFVELLRKLNSSHDQFVRTSSDEHKAVSQWLWKACRDKGDIYLGTYSGWYNRREEAFVSERDAKATDFKDPVTNKPLERMQEESYFFKMGRYQERLIEHIKSHPGFVAPVEKENEILRRLQEPLHDLSCSRASFTWGVPVPDDERHVMYVWFDALTNYLTGLNPLVSGSPEFRSLWPASLHLIGKDIIWFHCVIWPCMLMSAGLPLPKRVFAHGFVLGPEGEKMSKSLGNVVLPEDALAVCPADSFRFFLLRDARYGCDMRFDMSAMRATHNNELANTIGNLLQRLVGLTAKFCGGKVPPRNSAVPPRHPPFDLALLTAEVADAFRETALREALELPLQAVRDLNKFLTDTAPWACKDEERRQEDIRLCLECLYTLAHFLEPFLPEAMSTVFKQFNTKPKLIHELSPWMENLAPGTPIDPPEKASPVLFTTAYAARPAALM</sequence>
<evidence type="ECO:0000256" key="4">
    <source>
        <dbReference type="ARBA" id="ARBA00022840"/>
    </source>
</evidence>
<dbReference type="InterPro" id="IPR014729">
    <property type="entry name" value="Rossmann-like_a/b/a_fold"/>
</dbReference>
<evidence type="ECO:0000259" key="9">
    <source>
        <dbReference type="Pfam" id="PF09334"/>
    </source>
</evidence>
<dbReference type="Gene3D" id="2.170.220.10">
    <property type="match status" value="1"/>
</dbReference>
<evidence type="ECO:0000259" key="10">
    <source>
        <dbReference type="Pfam" id="PF19303"/>
    </source>
</evidence>
<comment type="similarity">
    <text evidence="8">Belongs to the class-I aminoacyl-tRNA synthetase family.</text>
</comment>
<dbReference type="InterPro" id="IPR023457">
    <property type="entry name" value="Met-tRNA_synth_2"/>
</dbReference>
<dbReference type="GO" id="GO:0006431">
    <property type="term" value="P:methionyl-tRNA aminoacylation"/>
    <property type="evidence" value="ECO:0007669"/>
    <property type="project" value="InterPro"/>
</dbReference>
<evidence type="ECO:0000256" key="8">
    <source>
        <dbReference type="RuleBase" id="RU363039"/>
    </source>
</evidence>
<dbReference type="FunCoup" id="A0A1D3CWI0">
    <property type="interactions" value="167"/>
</dbReference>
<dbReference type="InterPro" id="IPR033911">
    <property type="entry name" value="MetRS_core"/>
</dbReference>
<evidence type="ECO:0000256" key="7">
    <source>
        <dbReference type="ARBA" id="ARBA00030904"/>
    </source>
</evidence>
<name>A0A1D3CWI0_9EIME</name>
<feature type="domain" description="Methionyl-tRNA synthetase anticodon-binding" evidence="10">
    <location>
        <begin position="665"/>
        <end position="743"/>
    </location>
</feature>
<dbReference type="GO" id="GO:0005524">
    <property type="term" value="F:ATP binding"/>
    <property type="evidence" value="ECO:0007669"/>
    <property type="project" value="UniProtKB-KW"/>
</dbReference>
<keyword evidence="4 8" id="KW-0067">ATP-binding</keyword>
<proteinExistence type="inferred from homology"/>
<feature type="domain" description="Methionyl/Leucyl tRNA synthetase" evidence="9">
    <location>
        <begin position="249"/>
        <end position="383"/>
    </location>
</feature>
<keyword evidence="2 8" id="KW-0436">Ligase</keyword>
<protein>
    <recommendedName>
        <fullName evidence="1">methionine--tRNA ligase</fullName>
        <ecNumber evidence="1">6.1.1.10</ecNumber>
    </recommendedName>
    <alternativeName>
        <fullName evidence="7">Methionyl-tRNA synthetase</fullName>
    </alternativeName>
</protein>
<dbReference type="PANTHER" id="PTHR43326:SF2">
    <property type="entry name" value="METHIONINE--TRNA LIGASE"/>
    <property type="match status" value="1"/>
</dbReference>
<evidence type="ECO:0000313" key="12">
    <source>
        <dbReference type="Proteomes" id="UP000095192"/>
    </source>
</evidence>
<accession>A0A1D3CWI0</accession>
<evidence type="ECO:0000313" key="11">
    <source>
        <dbReference type="EMBL" id="OEH75565.1"/>
    </source>
</evidence>
<dbReference type="InterPro" id="IPR009080">
    <property type="entry name" value="tRNAsynth_Ia_anticodon-bd"/>
</dbReference>
<dbReference type="GO" id="GO:0004825">
    <property type="term" value="F:methionine-tRNA ligase activity"/>
    <property type="evidence" value="ECO:0007669"/>
    <property type="project" value="UniProtKB-EC"/>
</dbReference>
<comment type="caution">
    <text evidence="11">The sequence shown here is derived from an EMBL/GenBank/DDBJ whole genome shotgun (WGS) entry which is preliminary data.</text>
</comment>
<evidence type="ECO:0000256" key="5">
    <source>
        <dbReference type="ARBA" id="ARBA00022917"/>
    </source>
</evidence>
<evidence type="ECO:0000256" key="6">
    <source>
        <dbReference type="ARBA" id="ARBA00023146"/>
    </source>
</evidence>
<dbReference type="InterPro" id="IPR014758">
    <property type="entry name" value="Met-tRNA_synth"/>
</dbReference>